<organism evidence="2 3">
    <name type="scientific">Dictyostelium purpureum</name>
    <name type="common">Slime mold</name>
    <dbReference type="NCBI Taxonomy" id="5786"/>
    <lineage>
        <taxon>Eukaryota</taxon>
        <taxon>Amoebozoa</taxon>
        <taxon>Evosea</taxon>
        <taxon>Eumycetozoa</taxon>
        <taxon>Dictyostelia</taxon>
        <taxon>Dictyosteliales</taxon>
        <taxon>Dictyosteliaceae</taxon>
        <taxon>Dictyostelium</taxon>
    </lineage>
</organism>
<protein>
    <recommendedName>
        <fullName evidence="4">UBR-type domain-containing protein</fullName>
    </recommendedName>
</protein>
<feature type="compositionally biased region" description="Basic and acidic residues" evidence="1">
    <location>
        <begin position="324"/>
        <end position="333"/>
    </location>
</feature>
<dbReference type="RefSeq" id="XP_003291450.1">
    <property type="nucleotide sequence ID" value="XM_003291402.1"/>
</dbReference>
<feature type="compositionally biased region" description="Polar residues" evidence="1">
    <location>
        <begin position="345"/>
        <end position="354"/>
    </location>
</feature>
<dbReference type="GeneID" id="10507630"/>
<evidence type="ECO:0000313" key="3">
    <source>
        <dbReference type="Proteomes" id="UP000001064"/>
    </source>
</evidence>
<gene>
    <name evidence="2" type="ORF">DICPUDRAFT_82116</name>
</gene>
<name>F0ZVK1_DICPU</name>
<keyword evidence="3" id="KW-1185">Reference proteome</keyword>
<dbReference type="Proteomes" id="UP000001064">
    <property type="component" value="Unassembled WGS sequence"/>
</dbReference>
<evidence type="ECO:0008006" key="4">
    <source>
        <dbReference type="Google" id="ProtNLM"/>
    </source>
</evidence>
<dbReference type="InParanoid" id="F0ZVK1"/>
<evidence type="ECO:0000313" key="2">
    <source>
        <dbReference type="EMBL" id="EGC32032.1"/>
    </source>
</evidence>
<accession>F0ZVK1</accession>
<evidence type="ECO:0000256" key="1">
    <source>
        <dbReference type="SAM" id="MobiDB-lite"/>
    </source>
</evidence>
<proteinExistence type="predicted"/>
<feature type="region of interest" description="Disordered" evidence="1">
    <location>
        <begin position="324"/>
        <end position="355"/>
    </location>
</feature>
<dbReference type="KEGG" id="dpp:DICPUDRAFT_82116"/>
<dbReference type="EMBL" id="GL871216">
    <property type="protein sequence ID" value="EGC32032.1"/>
    <property type="molecule type" value="Genomic_DNA"/>
</dbReference>
<dbReference type="VEuPathDB" id="AmoebaDB:DICPUDRAFT_82116"/>
<sequence>MGLNFSIPNNDFSYRDIIECIKDSTNIHASLKLIFNKSSFLNIEDYFDDTSLECSYRSGKDDFKLFFTCIDCNTTKLCPFCFIIGDHKTHNYKKELLNLSICSCTSTSKNKCFKHKTLRPIDYGRLFQDESLSKNKKNKKNKNKTTTTTTTTTNINNISQLNRSNDTEIFLPNYIDYKNILVYSDNNKNNLTELLKVKNEIHIFIRYILIFLIEKPLRPNQKNNNLLFSGYVEVLRFLNYCARRSKFIANVIAMELLSTNIDLDSLLEVNASEYEKISLKDITFEKDIRFSIRFKPIEKDVKDEIPNDLTADFGEIFVKGTKEEMEQPQKDPEMPNLVSNDEDAPNQSNSNSLPTKRKSYMYRFNIYFSKDLKEAHIDLFNTLIDRSKTFKIFFYRHFFDINNDHISHNSRYDIYMLDKFYNDEDLISVWVNKSNLIKDILFNNAKFNQGYRSFDPLRFLPDIIRTNKNAAIHLVCRDFQKFTTLCMQFESNPIKKEDSTGEERIGSICFTQNIIFTFLYLYKQQTPLDLLKYFNAYLSSLDEWKPQLKPSNEHIHFNYYTCLPLLLSAAVIENESNYMNLQLGSWEKAVKYTYLLTRYYAMSQISYFNICKHRTTSSLARYPIQGIEVSATINALQILSLIDFKKVLDCLFKNPVKLLLTDSVAYNAYNSTPTYLIYRFLFIILKSKNFYFNGDCHSSGIQNYEYKKILKYHIVNLLHRGIDVPLDLGRSNTLLRNCSEKDVYDIIEEVSISIESKGLETTKNLAIEFDYIDSTRVHRTMPSLKIQNSSLTNNHLFLPSHFTRKIKDSYRKCVDDYYDYTNVYHIFYYGFPGPEYPLESLRDNTFDSEMGPTKGTPFSVHSSRYLSHTLKEPLLYRLLFRELIHSIYSNAHHIEEYPIPIIIHEETTQSKKISISIDILKIISYIMDYSILNMTSAELTLTKKEFKRHSDSKEKTFLPSTTNSLTILLDTHLNNHKSNLSIMQVVFKIIALNDERIQFAQRINQTYKNLISNNNNTNTKKN</sequence>
<dbReference type="AlphaFoldDB" id="F0ZVK1"/>
<reference evidence="3" key="1">
    <citation type="journal article" date="2011" name="Genome Biol.">
        <title>Comparative genomics of the social amoebae Dictyostelium discoideum and Dictyostelium purpureum.</title>
        <authorList>
            <consortium name="US DOE Joint Genome Institute (JGI-PGF)"/>
            <person name="Sucgang R."/>
            <person name="Kuo A."/>
            <person name="Tian X."/>
            <person name="Salerno W."/>
            <person name="Parikh A."/>
            <person name="Feasley C.L."/>
            <person name="Dalin E."/>
            <person name="Tu H."/>
            <person name="Huang E."/>
            <person name="Barry K."/>
            <person name="Lindquist E."/>
            <person name="Shapiro H."/>
            <person name="Bruce D."/>
            <person name="Schmutz J."/>
            <person name="Salamov A."/>
            <person name="Fey P."/>
            <person name="Gaudet P."/>
            <person name="Anjard C."/>
            <person name="Babu M.M."/>
            <person name="Basu S."/>
            <person name="Bushmanova Y."/>
            <person name="van der Wel H."/>
            <person name="Katoh-Kurasawa M."/>
            <person name="Dinh C."/>
            <person name="Coutinho P.M."/>
            <person name="Saito T."/>
            <person name="Elias M."/>
            <person name="Schaap P."/>
            <person name="Kay R.R."/>
            <person name="Henrissat B."/>
            <person name="Eichinger L."/>
            <person name="Rivero F."/>
            <person name="Putnam N.H."/>
            <person name="West C.M."/>
            <person name="Loomis W.F."/>
            <person name="Chisholm R.L."/>
            <person name="Shaulsky G."/>
            <person name="Strassmann J.E."/>
            <person name="Queller D.C."/>
            <person name="Kuspa A."/>
            <person name="Grigoriev I.V."/>
        </authorList>
    </citation>
    <scope>NUCLEOTIDE SEQUENCE [LARGE SCALE GENOMIC DNA]</scope>
    <source>
        <strain evidence="3">QSDP1</strain>
    </source>
</reference>